<comment type="caution">
    <text evidence="1">The sequence shown here is derived from an EMBL/GenBank/DDBJ whole genome shotgun (WGS) entry which is preliminary data.</text>
</comment>
<gene>
    <name evidence="1" type="ORF">CKO28_26445</name>
</gene>
<sequence length="68" mass="7976">MRERFGVQAAFDYIVGEKLQLFAESAERDRRLAADLPWFVAEARQLFTADEIEHHLQRLERQLTADAE</sequence>
<organism evidence="1 2">
    <name type="scientific">Rhodovibrio sodomensis</name>
    <dbReference type="NCBI Taxonomy" id="1088"/>
    <lineage>
        <taxon>Bacteria</taxon>
        <taxon>Pseudomonadati</taxon>
        <taxon>Pseudomonadota</taxon>
        <taxon>Alphaproteobacteria</taxon>
        <taxon>Rhodospirillales</taxon>
        <taxon>Rhodovibrionaceae</taxon>
        <taxon>Rhodovibrio</taxon>
    </lineage>
</organism>
<feature type="non-terminal residue" evidence="1">
    <location>
        <position position="68"/>
    </location>
</feature>
<evidence type="ECO:0000313" key="2">
    <source>
        <dbReference type="Proteomes" id="UP001296873"/>
    </source>
</evidence>
<evidence type="ECO:0000313" key="1">
    <source>
        <dbReference type="EMBL" id="MBK1671543.1"/>
    </source>
</evidence>
<dbReference type="EMBL" id="NRRL01000214">
    <property type="protein sequence ID" value="MBK1671543.1"/>
    <property type="molecule type" value="Genomic_DNA"/>
</dbReference>
<name>A0ABS1DP91_9PROT</name>
<accession>A0ABS1DP91</accession>
<dbReference type="Proteomes" id="UP001296873">
    <property type="component" value="Unassembled WGS sequence"/>
</dbReference>
<reference evidence="1 2" key="1">
    <citation type="journal article" date="2020" name="Microorganisms">
        <title>Osmotic Adaptation and Compatible Solute Biosynthesis of Phototrophic Bacteria as Revealed from Genome Analyses.</title>
        <authorList>
            <person name="Imhoff J.F."/>
            <person name="Rahn T."/>
            <person name="Kunzel S."/>
            <person name="Keller A."/>
            <person name="Neulinger S.C."/>
        </authorList>
    </citation>
    <scope>NUCLEOTIDE SEQUENCE [LARGE SCALE GENOMIC DNA]</scope>
    <source>
        <strain evidence="1 2">DSM 9895</strain>
    </source>
</reference>
<proteinExistence type="predicted"/>
<keyword evidence="2" id="KW-1185">Reference proteome</keyword>
<protein>
    <submittedName>
        <fullName evidence="1">Uncharacterized protein</fullName>
    </submittedName>
</protein>